<accession>D5AFG2</accession>
<dbReference type="PROSITE" id="PS51084">
    <property type="entry name" value="HIT_2"/>
    <property type="match status" value="1"/>
</dbReference>
<sequence length="137" mass="15890">MISFCSINRRTAMTCIFCHQIEEIDILYQTEYFKVVWDIDPIQTGHLLIISKDHYDTLSQVPPTIRYELSDLEVFLTEKLCQTLAIDGVTTACNDRLFNAGTHFHVHLIPRFRSDGFWDQISLAQAQLDLTHFLKAL</sequence>
<dbReference type="HOGENOM" id="CLU_056776_3_2_9"/>
<name>D5AFG2_STRGZ</name>
<reference evidence="3 4" key="1">
    <citation type="journal article" date="2009" name="J. Infect. Dis.">
        <title>Clinical, experimental, and genomic differences between intermediately pathogenic, highly pathogenic, and epidemic Streptococcus suis.</title>
        <authorList>
            <person name="Ye C."/>
            <person name="Zheng H."/>
            <person name="Zhang J."/>
            <person name="Jing H."/>
            <person name="Wang L."/>
            <person name="Xiong Y."/>
            <person name="Wang W."/>
            <person name="Zhou Z."/>
            <person name="Sun Q."/>
            <person name="Luo X."/>
            <person name="Du H."/>
            <person name="Gottschalk M."/>
            <person name="Xu J."/>
        </authorList>
    </citation>
    <scope>NUCLEOTIDE SEQUENCE [LARGE SCALE GENOMIC DNA]</scope>
    <source>
        <strain evidence="3 4">GZ1</strain>
    </source>
</reference>
<dbReference type="KEGG" id="ssw:SSGZ1_0112"/>
<feature type="short sequence motif" description="Histidine triad motif" evidence="1">
    <location>
        <begin position="103"/>
        <end position="107"/>
    </location>
</feature>
<dbReference type="Proteomes" id="UP000002359">
    <property type="component" value="Chromosome"/>
</dbReference>
<dbReference type="GO" id="GO:0009150">
    <property type="term" value="P:purine ribonucleotide metabolic process"/>
    <property type="evidence" value="ECO:0007669"/>
    <property type="project" value="TreeGrafter"/>
</dbReference>
<dbReference type="EMBL" id="CP000837">
    <property type="protein sequence ID" value="ADE30577.1"/>
    <property type="molecule type" value="Genomic_DNA"/>
</dbReference>
<gene>
    <name evidence="3" type="ordered locus">SSGZ1_0112</name>
</gene>
<dbReference type="AlphaFoldDB" id="D5AFG2"/>
<dbReference type="Gene3D" id="3.30.428.10">
    <property type="entry name" value="HIT-like"/>
    <property type="match status" value="1"/>
</dbReference>
<dbReference type="PATRIC" id="fig|423211.3.peg.111"/>
<dbReference type="SUPFAM" id="SSF54197">
    <property type="entry name" value="HIT-like"/>
    <property type="match status" value="1"/>
</dbReference>
<dbReference type="GO" id="GO:0006790">
    <property type="term" value="P:sulfur compound metabolic process"/>
    <property type="evidence" value="ECO:0007669"/>
    <property type="project" value="TreeGrafter"/>
</dbReference>
<evidence type="ECO:0000313" key="3">
    <source>
        <dbReference type="EMBL" id="ADE30577.1"/>
    </source>
</evidence>
<dbReference type="InterPro" id="IPR036265">
    <property type="entry name" value="HIT-like_sf"/>
</dbReference>
<protein>
    <submittedName>
        <fullName evidence="3">Histidine triad (HIT) protein</fullName>
    </submittedName>
</protein>
<dbReference type="InterPro" id="IPR011146">
    <property type="entry name" value="HIT-like"/>
</dbReference>
<proteinExistence type="predicted"/>
<dbReference type="PANTHER" id="PTHR47670">
    <property type="entry name" value="ADENYLYLSULFATASE HINT3"/>
    <property type="match status" value="1"/>
</dbReference>
<dbReference type="Pfam" id="PF01230">
    <property type="entry name" value="HIT"/>
    <property type="match status" value="1"/>
</dbReference>
<feature type="domain" description="HIT" evidence="2">
    <location>
        <begin position="13"/>
        <end position="118"/>
    </location>
</feature>
<organism evidence="3 4">
    <name type="scientific">Streptococcus suis (strain GZ1)</name>
    <dbReference type="NCBI Taxonomy" id="423211"/>
    <lineage>
        <taxon>Bacteria</taxon>
        <taxon>Bacillati</taxon>
        <taxon>Bacillota</taxon>
        <taxon>Bacilli</taxon>
        <taxon>Lactobacillales</taxon>
        <taxon>Streptococcaceae</taxon>
        <taxon>Streptococcus</taxon>
    </lineage>
</organism>
<evidence type="ECO:0000259" key="2">
    <source>
        <dbReference type="PROSITE" id="PS51084"/>
    </source>
</evidence>
<evidence type="ECO:0000256" key="1">
    <source>
        <dbReference type="PROSITE-ProRule" id="PRU00464"/>
    </source>
</evidence>
<dbReference type="PANTHER" id="PTHR47670:SF1">
    <property type="entry name" value="ADENYLYLSULFATASE HINT3"/>
    <property type="match status" value="1"/>
</dbReference>
<evidence type="ECO:0000313" key="4">
    <source>
        <dbReference type="Proteomes" id="UP000002359"/>
    </source>
</evidence>
<dbReference type="GO" id="GO:0047627">
    <property type="term" value="F:adenylylsulfatase activity"/>
    <property type="evidence" value="ECO:0007669"/>
    <property type="project" value="TreeGrafter"/>
</dbReference>